<dbReference type="Proteomes" id="UP000034793">
    <property type="component" value="Unassembled WGS sequence"/>
</dbReference>
<dbReference type="AlphaFoldDB" id="A0A0G0S0T7"/>
<dbReference type="EMBL" id="LBXL01000053">
    <property type="protein sequence ID" value="KKR28290.1"/>
    <property type="molecule type" value="Genomic_DNA"/>
</dbReference>
<reference evidence="1 2" key="1">
    <citation type="journal article" date="2015" name="Nature">
        <title>rRNA introns, odd ribosomes, and small enigmatic genomes across a large radiation of phyla.</title>
        <authorList>
            <person name="Brown C.T."/>
            <person name="Hug L.A."/>
            <person name="Thomas B.C."/>
            <person name="Sharon I."/>
            <person name="Castelle C.J."/>
            <person name="Singh A."/>
            <person name="Wilkins M.J."/>
            <person name="Williams K.H."/>
            <person name="Banfield J.F."/>
        </authorList>
    </citation>
    <scope>NUCLEOTIDE SEQUENCE [LARGE SCALE GENOMIC DNA]</scope>
</reference>
<comment type="caution">
    <text evidence="1">The sequence shown here is derived from an EMBL/GenBank/DDBJ whole genome shotgun (WGS) entry which is preliminary data.</text>
</comment>
<accession>A0A0G0S0T7</accession>
<organism evidence="1 2">
    <name type="scientific">Candidatus Woesebacteria bacterium GW2011_GWA1_39_8</name>
    <dbReference type="NCBI Taxonomy" id="1618552"/>
    <lineage>
        <taxon>Bacteria</taxon>
        <taxon>Candidatus Woeseibacteriota</taxon>
    </lineage>
</organism>
<protein>
    <submittedName>
        <fullName evidence="1">Uncharacterized protein</fullName>
    </submittedName>
</protein>
<gene>
    <name evidence="1" type="ORF">UT61_C0053G0026</name>
</gene>
<evidence type="ECO:0000313" key="2">
    <source>
        <dbReference type="Proteomes" id="UP000034793"/>
    </source>
</evidence>
<evidence type="ECO:0000313" key="1">
    <source>
        <dbReference type="EMBL" id="KKR28290.1"/>
    </source>
</evidence>
<sequence length="330" mass="37436">MSEQLFYKPKHEDILDFYPYEKLSQALRRTREVYSSKQHAQNFVEYSNRIVDGIHAKSGLKPYAAFGLGYPFYLLSPEMPNKFELRTYEEFTDITQQKLDHHISQDGKYGWMCTGCQEAGNLPDLKTLCKPCNRVQFKPRDIFKAVPDVDMVVVMPTTDDNLARVSAACESLGVRVSDSDIRGSIDYFLSGVDTNIPENYVLVDLHVMNQNVFESSLQSVEEGVTSIKAPVISYRGKGNWDSTEQLPFWLDVVESATPLGENLDGNRSIFRALTTLATNNCVGDLMAELQKQREGEKGERMYGDPLARNLIEKSLQFRLNYASGAYQFAQ</sequence>
<proteinExistence type="predicted"/>
<name>A0A0G0S0T7_9BACT</name>